<keyword evidence="3 6" id="KW-0731">Sigma factor</keyword>
<dbReference type="CDD" id="cd06171">
    <property type="entry name" value="Sigma70_r4"/>
    <property type="match status" value="1"/>
</dbReference>
<name>A0A942TMF7_9BACI</name>
<dbReference type="InterPro" id="IPR007627">
    <property type="entry name" value="RNA_pol_sigma70_r2"/>
</dbReference>
<dbReference type="GO" id="GO:0006950">
    <property type="term" value="P:response to stress"/>
    <property type="evidence" value="ECO:0007669"/>
    <property type="project" value="UniProtKB-ARBA"/>
</dbReference>
<dbReference type="PANTHER" id="PTHR43133">
    <property type="entry name" value="RNA POLYMERASE ECF-TYPE SIGMA FACTO"/>
    <property type="match status" value="1"/>
</dbReference>
<dbReference type="PANTHER" id="PTHR43133:SF52">
    <property type="entry name" value="ECF RNA POLYMERASE SIGMA FACTOR SIGL"/>
    <property type="match status" value="1"/>
</dbReference>
<evidence type="ECO:0000313" key="9">
    <source>
        <dbReference type="EMBL" id="MBS4200910.1"/>
    </source>
</evidence>
<dbReference type="Pfam" id="PF04542">
    <property type="entry name" value="Sigma70_r2"/>
    <property type="match status" value="1"/>
</dbReference>
<evidence type="ECO:0000256" key="3">
    <source>
        <dbReference type="ARBA" id="ARBA00023082"/>
    </source>
</evidence>
<comment type="caution">
    <text evidence="9">The sequence shown here is derived from an EMBL/GenBank/DDBJ whole genome shotgun (WGS) entry which is preliminary data.</text>
</comment>
<organism evidence="9 10">
    <name type="scientific">Lederbergia citrisecunda</name>
    <dbReference type="NCBI Taxonomy" id="2833583"/>
    <lineage>
        <taxon>Bacteria</taxon>
        <taxon>Bacillati</taxon>
        <taxon>Bacillota</taxon>
        <taxon>Bacilli</taxon>
        <taxon>Bacillales</taxon>
        <taxon>Bacillaceae</taxon>
        <taxon>Lederbergia</taxon>
    </lineage>
</organism>
<sequence length="162" mass="19520">MKESLESIYQFYFKDIYRFLLSLCRNHHTAEDLVQETFLRAYLHVEDYENASIKSWLFTVAYHAFIDYHRKQKRIELKQESFFSKLFDRKKTPEETVVIQEDIQEIINLLEDLPEKQKYAVLLHDFHDLSYTEAATIMNVSLANFKVVLFRGRQAMRRKKGE</sequence>
<dbReference type="AlphaFoldDB" id="A0A942TMF7"/>
<dbReference type="NCBIfam" id="TIGR02950">
    <property type="entry name" value="SigM_subfam"/>
    <property type="match status" value="1"/>
</dbReference>
<keyword evidence="5 6" id="KW-0804">Transcription</keyword>
<reference evidence="9 10" key="1">
    <citation type="submission" date="2021-05" db="EMBL/GenBank/DDBJ databases">
        <title>Novel Bacillus species.</title>
        <authorList>
            <person name="Liu G."/>
        </authorList>
    </citation>
    <scope>NUCLEOTIDE SEQUENCE [LARGE SCALE GENOMIC DNA]</scope>
    <source>
        <strain evidence="9 10">FJAT-49732</strain>
    </source>
</reference>
<feature type="domain" description="RNA polymerase sigma factor 70 region 4 type 2" evidence="8">
    <location>
        <begin position="104"/>
        <end position="156"/>
    </location>
</feature>
<evidence type="ECO:0000256" key="1">
    <source>
        <dbReference type="ARBA" id="ARBA00010641"/>
    </source>
</evidence>
<dbReference type="PROSITE" id="PS01063">
    <property type="entry name" value="SIGMA70_ECF"/>
    <property type="match status" value="1"/>
</dbReference>
<dbReference type="InterPro" id="IPR013324">
    <property type="entry name" value="RNA_pol_sigma_r3/r4-like"/>
</dbReference>
<keyword evidence="10" id="KW-1185">Reference proteome</keyword>
<dbReference type="InterPro" id="IPR000838">
    <property type="entry name" value="RNA_pol_sigma70_ECF_CS"/>
</dbReference>
<dbReference type="NCBIfam" id="TIGR02937">
    <property type="entry name" value="sigma70-ECF"/>
    <property type="match status" value="1"/>
</dbReference>
<dbReference type="SUPFAM" id="SSF88946">
    <property type="entry name" value="Sigma2 domain of RNA polymerase sigma factors"/>
    <property type="match status" value="1"/>
</dbReference>
<dbReference type="SUPFAM" id="SSF88659">
    <property type="entry name" value="Sigma3 and sigma4 domains of RNA polymerase sigma factors"/>
    <property type="match status" value="1"/>
</dbReference>
<evidence type="ECO:0000256" key="2">
    <source>
        <dbReference type="ARBA" id="ARBA00023015"/>
    </source>
</evidence>
<gene>
    <name evidence="9" type="ORF">KHA93_14835</name>
</gene>
<dbReference type="GO" id="GO:0016987">
    <property type="term" value="F:sigma factor activity"/>
    <property type="evidence" value="ECO:0007669"/>
    <property type="project" value="UniProtKB-KW"/>
</dbReference>
<evidence type="ECO:0000256" key="5">
    <source>
        <dbReference type="ARBA" id="ARBA00023163"/>
    </source>
</evidence>
<dbReference type="InterPro" id="IPR013249">
    <property type="entry name" value="RNA_pol_sigma70_r4_t2"/>
</dbReference>
<dbReference type="GO" id="GO:0003677">
    <property type="term" value="F:DNA binding"/>
    <property type="evidence" value="ECO:0007669"/>
    <property type="project" value="UniProtKB-KW"/>
</dbReference>
<dbReference type="RefSeq" id="WP_213111440.1">
    <property type="nucleotide sequence ID" value="NZ_JAGYPJ010000001.1"/>
</dbReference>
<dbReference type="InterPro" id="IPR014284">
    <property type="entry name" value="RNA_pol_sigma-70_dom"/>
</dbReference>
<keyword evidence="4 6" id="KW-0238">DNA-binding</keyword>
<evidence type="ECO:0000259" key="7">
    <source>
        <dbReference type="Pfam" id="PF04542"/>
    </source>
</evidence>
<evidence type="ECO:0000259" key="8">
    <source>
        <dbReference type="Pfam" id="PF08281"/>
    </source>
</evidence>
<protein>
    <recommendedName>
        <fullName evidence="6">RNA polymerase sigma factor</fullName>
    </recommendedName>
</protein>
<evidence type="ECO:0000313" key="10">
    <source>
        <dbReference type="Proteomes" id="UP000682713"/>
    </source>
</evidence>
<keyword evidence="2 6" id="KW-0805">Transcription regulation</keyword>
<dbReference type="InterPro" id="IPR014296">
    <property type="entry name" value="RNA_pol_sigma-M_bacilli"/>
</dbReference>
<dbReference type="InterPro" id="IPR039425">
    <property type="entry name" value="RNA_pol_sigma-70-like"/>
</dbReference>
<dbReference type="InterPro" id="IPR036388">
    <property type="entry name" value="WH-like_DNA-bd_sf"/>
</dbReference>
<dbReference type="Proteomes" id="UP000682713">
    <property type="component" value="Unassembled WGS sequence"/>
</dbReference>
<dbReference type="Gene3D" id="1.10.10.10">
    <property type="entry name" value="Winged helix-like DNA-binding domain superfamily/Winged helix DNA-binding domain"/>
    <property type="match status" value="1"/>
</dbReference>
<dbReference type="Pfam" id="PF08281">
    <property type="entry name" value="Sigma70_r4_2"/>
    <property type="match status" value="1"/>
</dbReference>
<evidence type="ECO:0000256" key="4">
    <source>
        <dbReference type="ARBA" id="ARBA00023125"/>
    </source>
</evidence>
<dbReference type="Gene3D" id="1.10.1740.10">
    <property type="match status" value="1"/>
</dbReference>
<evidence type="ECO:0000256" key="6">
    <source>
        <dbReference type="RuleBase" id="RU000716"/>
    </source>
</evidence>
<comment type="similarity">
    <text evidence="1 6">Belongs to the sigma-70 factor family. ECF subfamily.</text>
</comment>
<dbReference type="GO" id="GO:0006352">
    <property type="term" value="P:DNA-templated transcription initiation"/>
    <property type="evidence" value="ECO:0007669"/>
    <property type="project" value="InterPro"/>
</dbReference>
<feature type="domain" description="RNA polymerase sigma-70 region 2" evidence="7">
    <location>
        <begin position="12"/>
        <end position="74"/>
    </location>
</feature>
<accession>A0A942TMF7</accession>
<dbReference type="EMBL" id="JAGYPJ010000001">
    <property type="protein sequence ID" value="MBS4200910.1"/>
    <property type="molecule type" value="Genomic_DNA"/>
</dbReference>
<dbReference type="InterPro" id="IPR013325">
    <property type="entry name" value="RNA_pol_sigma_r2"/>
</dbReference>
<proteinExistence type="inferred from homology"/>